<dbReference type="AlphaFoldDB" id="A0AAN9QEA4"/>
<evidence type="ECO:0000313" key="2">
    <source>
        <dbReference type="Proteomes" id="UP001374584"/>
    </source>
</evidence>
<dbReference type="EMBL" id="JAYMYR010000010">
    <property type="protein sequence ID" value="KAK7334580.1"/>
    <property type="molecule type" value="Genomic_DNA"/>
</dbReference>
<reference evidence="1 2" key="1">
    <citation type="submission" date="2024-01" db="EMBL/GenBank/DDBJ databases">
        <title>The genomes of 5 underutilized Papilionoideae crops provide insights into root nodulation and disease resistanc.</title>
        <authorList>
            <person name="Jiang F."/>
        </authorList>
    </citation>
    <scope>NUCLEOTIDE SEQUENCE [LARGE SCALE GENOMIC DNA]</scope>
    <source>
        <strain evidence="1">JINMINGXINNONG_FW02</strain>
        <tissue evidence="1">Leaves</tissue>
    </source>
</reference>
<keyword evidence="2" id="KW-1185">Reference proteome</keyword>
<name>A0AAN9QEA4_PHACN</name>
<proteinExistence type="predicted"/>
<dbReference type="Proteomes" id="UP001374584">
    <property type="component" value="Unassembled WGS sequence"/>
</dbReference>
<accession>A0AAN9QEA4</accession>
<sequence length="94" mass="10824">MSCDGGPARWCCVRRDWTSAVGSRMSFLKLSLDFLRLFACTKDLLKLNHETPILNTQNSLHFHPLNHNSKISFKILNFFEPLSCFCFSLETILV</sequence>
<comment type="caution">
    <text evidence="1">The sequence shown here is derived from an EMBL/GenBank/DDBJ whole genome shotgun (WGS) entry which is preliminary data.</text>
</comment>
<organism evidence="1 2">
    <name type="scientific">Phaseolus coccineus</name>
    <name type="common">Scarlet runner bean</name>
    <name type="synonym">Phaseolus multiflorus</name>
    <dbReference type="NCBI Taxonomy" id="3886"/>
    <lineage>
        <taxon>Eukaryota</taxon>
        <taxon>Viridiplantae</taxon>
        <taxon>Streptophyta</taxon>
        <taxon>Embryophyta</taxon>
        <taxon>Tracheophyta</taxon>
        <taxon>Spermatophyta</taxon>
        <taxon>Magnoliopsida</taxon>
        <taxon>eudicotyledons</taxon>
        <taxon>Gunneridae</taxon>
        <taxon>Pentapetalae</taxon>
        <taxon>rosids</taxon>
        <taxon>fabids</taxon>
        <taxon>Fabales</taxon>
        <taxon>Fabaceae</taxon>
        <taxon>Papilionoideae</taxon>
        <taxon>50 kb inversion clade</taxon>
        <taxon>NPAAA clade</taxon>
        <taxon>indigoferoid/millettioid clade</taxon>
        <taxon>Phaseoleae</taxon>
        <taxon>Phaseolus</taxon>
    </lineage>
</organism>
<evidence type="ECO:0000313" key="1">
    <source>
        <dbReference type="EMBL" id="KAK7334580.1"/>
    </source>
</evidence>
<gene>
    <name evidence="1" type="ORF">VNO80_26340</name>
</gene>
<protein>
    <submittedName>
        <fullName evidence="1">Uncharacterized protein</fullName>
    </submittedName>
</protein>